<gene>
    <name evidence="4" type="ORF">dnl_04250</name>
</gene>
<dbReference type="KEGG" id="dli:dnl_04250"/>
<dbReference type="InterPro" id="IPR001647">
    <property type="entry name" value="HTH_TetR"/>
</dbReference>
<dbReference type="PANTHER" id="PTHR43479:SF11">
    <property type="entry name" value="ACREF_ENVCD OPERON REPRESSOR-RELATED"/>
    <property type="match status" value="1"/>
</dbReference>
<reference evidence="4" key="1">
    <citation type="journal article" date="2021" name="Microb. Physiol.">
        <title>Proteogenomic Insights into the Physiology of Marine, Sulfate-Reducing, Filamentous Desulfonema limicola and Desulfonema magnum.</title>
        <authorList>
            <person name="Schnaars V."/>
            <person name="Wohlbrand L."/>
            <person name="Scheve S."/>
            <person name="Hinrichs C."/>
            <person name="Reinhardt R."/>
            <person name="Rabus R."/>
        </authorList>
    </citation>
    <scope>NUCLEOTIDE SEQUENCE</scope>
    <source>
        <strain evidence="4">5ac10</strain>
    </source>
</reference>
<protein>
    <submittedName>
        <fullName evidence="4">Transcriptional regulator, TetR-type</fullName>
    </submittedName>
</protein>
<dbReference type="Gene3D" id="1.10.10.60">
    <property type="entry name" value="Homeodomain-like"/>
    <property type="match status" value="1"/>
</dbReference>
<evidence type="ECO:0000256" key="1">
    <source>
        <dbReference type="ARBA" id="ARBA00023125"/>
    </source>
</evidence>
<dbReference type="EMBL" id="CP061799">
    <property type="protein sequence ID" value="QTA78208.1"/>
    <property type="molecule type" value="Genomic_DNA"/>
</dbReference>
<dbReference type="Pfam" id="PF17932">
    <property type="entry name" value="TetR_C_24"/>
    <property type="match status" value="1"/>
</dbReference>
<dbReference type="GO" id="GO:0003677">
    <property type="term" value="F:DNA binding"/>
    <property type="evidence" value="ECO:0007669"/>
    <property type="project" value="UniProtKB-UniRule"/>
</dbReference>
<sequence length="227" mass="26792">MDYAEFQQFVDMTKQKLLKKTFAENKKSIKIKKEKTVIKNLEKIFNAVLKISNKKGFQTMSMRNLSKESGISMGSLYTYFSSKEELLSMLQRQGRTLALEVIEKNISNKKNAIDRLRAAVKTHLYISESMQPWFYFSYMEAKNLNKVEREKAINIELYAEKVLTEILMQGENEGIFRARDHQLSASILILPMMRDWYLNRWKYGKRNVSVDQYADLVIEFIENYYLA</sequence>
<dbReference type="AlphaFoldDB" id="A0A975GEH2"/>
<accession>A0A975GEH2</accession>
<dbReference type="InterPro" id="IPR023772">
    <property type="entry name" value="DNA-bd_HTH_TetR-type_CS"/>
</dbReference>
<dbReference type="InterPro" id="IPR041490">
    <property type="entry name" value="KstR2_TetR_C"/>
</dbReference>
<evidence type="ECO:0000313" key="4">
    <source>
        <dbReference type="EMBL" id="QTA78208.1"/>
    </source>
</evidence>
<dbReference type="PANTHER" id="PTHR43479">
    <property type="entry name" value="ACREF/ENVCD OPERON REPRESSOR-RELATED"/>
    <property type="match status" value="1"/>
</dbReference>
<evidence type="ECO:0000313" key="5">
    <source>
        <dbReference type="Proteomes" id="UP000663720"/>
    </source>
</evidence>
<evidence type="ECO:0000259" key="3">
    <source>
        <dbReference type="PROSITE" id="PS50977"/>
    </source>
</evidence>
<organism evidence="4 5">
    <name type="scientific">Desulfonema limicola</name>
    <dbReference type="NCBI Taxonomy" id="45656"/>
    <lineage>
        <taxon>Bacteria</taxon>
        <taxon>Pseudomonadati</taxon>
        <taxon>Thermodesulfobacteriota</taxon>
        <taxon>Desulfobacteria</taxon>
        <taxon>Desulfobacterales</taxon>
        <taxon>Desulfococcaceae</taxon>
        <taxon>Desulfonema</taxon>
    </lineage>
</organism>
<dbReference type="SUPFAM" id="SSF46689">
    <property type="entry name" value="Homeodomain-like"/>
    <property type="match status" value="1"/>
</dbReference>
<feature type="DNA-binding region" description="H-T-H motif" evidence="2">
    <location>
        <begin position="61"/>
        <end position="80"/>
    </location>
</feature>
<dbReference type="PROSITE" id="PS01081">
    <property type="entry name" value="HTH_TETR_1"/>
    <property type="match status" value="1"/>
</dbReference>
<dbReference type="Pfam" id="PF00440">
    <property type="entry name" value="TetR_N"/>
    <property type="match status" value="1"/>
</dbReference>
<proteinExistence type="predicted"/>
<keyword evidence="5" id="KW-1185">Reference proteome</keyword>
<feature type="domain" description="HTH tetR-type" evidence="3">
    <location>
        <begin position="38"/>
        <end position="98"/>
    </location>
</feature>
<dbReference type="InterPro" id="IPR009057">
    <property type="entry name" value="Homeodomain-like_sf"/>
</dbReference>
<name>A0A975GEH2_9BACT</name>
<dbReference type="PRINTS" id="PR00455">
    <property type="entry name" value="HTHTETR"/>
</dbReference>
<keyword evidence="1 2" id="KW-0238">DNA-binding</keyword>
<dbReference type="Proteomes" id="UP000663720">
    <property type="component" value="Chromosome"/>
</dbReference>
<dbReference type="PROSITE" id="PS50977">
    <property type="entry name" value="HTH_TETR_2"/>
    <property type="match status" value="1"/>
</dbReference>
<dbReference type="InterPro" id="IPR050624">
    <property type="entry name" value="HTH-type_Tx_Regulator"/>
</dbReference>
<dbReference type="InterPro" id="IPR036271">
    <property type="entry name" value="Tet_transcr_reg_TetR-rel_C_sf"/>
</dbReference>
<dbReference type="RefSeq" id="WP_246514856.1">
    <property type="nucleotide sequence ID" value="NZ_CP061799.1"/>
</dbReference>
<dbReference type="Gene3D" id="1.10.357.10">
    <property type="entry name" value="Tetracycline Repressor, domain 2"/>
    <property type="match status" value="1"/>
</dbReference>
<evidence type="ECO:0000256" key="2">
    <source>
        <dbReference type="PROSITE-ProRule" id="PRU00335"/>
    </source>
</evidence>
<dbReference type="SUPFAM" id="SSF48498">
    <property type="entry name" value="Tetracyclin repressor-like, C-terminal domain"/>
    <property type="match status" value="1"/>
</dbReference>